<gene>
    <name evidence="2" type="ORF">GMRT_15366</name>
</gene>
<dbReference type="VEuPathDB" id="GiardiaDB:GMRT_15366"/>
<protein>
    <submittedName>
        <fullName evidence="2">Thioredoxin</fullName>
    </submittedName>
</protein>
<evidence type="ECO:0000313" key="3">
    <source>
        <dbReference type="Proteomes" id="UP000315496"/>
    </source>
</evidence>
<dbReference type="Proteomes" id="UP000315496">
    <property type="component" value="Chromosome 1"/>
</dbReference>
<accession>A0A4Z1TDT9</accession>
<dbReference type="PROSITE" id="PS51352">
    <property type="entry name" value="THIOREDOXIN_2"/>
    <property type="match status" value="1"/>
</dbReference>
<dbReference type="AlphaFoldDB" id="A0A4Z1TDT9"/>
<dbReference type="Gene3D" id="3.40.30.10">
    <property type="entry name" value="Glutaredoxin"/>
    <property type="match status" value="1"/>
</dbReference>
<dbReference type="SUPFAM" id="SSF52833">
    <property type="entry name" value="Thioredoxin-like"/>
    <property type="match status" value="1"/>
</dbReference>
<organism evidence="2 3">
    <name type="scientific">Giardia muris</name>
    <dbReference type="NCBI Taxonomy" id="5742"/>
    <lineage>
        <taxon>Eukaryota</taxon>
        <taxon>Metamonada</taxon>
        <taxon>Diplomonadida</taxon>
        <taxon>Hexamitidae</taxon>
        <taxon>Giardiinae</taxon>
        <taxon>Giardia</taxon>
    </lineage>
</organism>
<dbReference type="InterPro" id="IPR013766">
    <property type="entry name" value="Thioredoxin_domain"/>
</dbReference>
<dbReference type="OrthoDB" id="10263751at2759"/>
<evidence type="ECO:0000259" key="1">
    <source>
        <dbReference type="PROSITE" id="PS51352"/>
    </source>
</evidence>
<comment type="caution">
    <text evidence="2">The sequence shown here is derived from an EMBL/GenBank/DDBJ whole genome shotgun (WGS) entry which is preliminary data.</text>
</comment>
<dbReference type="EMBL" id="VDLU01000001">
    <property type="protein sequence ID" value="TNJ30719.1"/>
    <property type="molecule type" value="Genomic_DNA"/>
</dbReference>
<feature type="domain" description="Thioredoxin" evidence="1">
    <location>
        <begin position="1"/>
        <end position="122"/>
    </location>
</feature>
<proteinExistence type="predicted"/>
<reference evidence="2 3" key="1">
    <citation type="submission" date="2019-05" db="EMBL/GenBank/DDBJ databases">
        <title>The compact genome of Giardia muris reveals important steps in the evolution of intestinal protozoan parasites.</title>
        <authorList>
            <person name="Xu F."/>
            <person name="Jimenez-Gonzalez A."/>
            <person name="Einarsson E."/>
            <person name="Astvaldsson A."/>
            <person name="Peirasmaki D."/>
            <person name="Eckmann L."/>
            <person name="Andersson J.O."/>
            <person name="Svard S.G."/>
            <person name="Jerlstrom-Hultqvist J."/>
        </authorList>
    </citation>
    <scope>NUCLEOTIDE SEQUENCE [LARGE SCALE GENOMIC DNA]</scope>
    <source>
        <strain evidence="2 3">Roberts-Thomson</strain>
    </source>
</reference>
<dbReference type="CDD" id="cd02947">
    <property type="entry name" value="TRX_family"/>
    <property type="match status" value="1"/>
</dbReference>
<sequence>MLKPIEAPEYPPNDWYEPSEEAIAKINAAGPLEMIIFHGPWCKDCQYMIPVFNRIQQFIKNDAITMTVAEVAKETRKDPNGLCEKYGVSKVPSWVILKNGNEVGRIIENFKESFDEDVAAML</sequence>
<name>A0A4Z1TDT9_GIAMU</name>
<dbReference type="Pfam" id="PF00085">
    <property type="entry name" value="Thioredoxin"/>
    <property type="match status" value="1"/>
</dbReference>
<dbReference type="InterPro" id="IPR036249">
    <property type="entry name" value="Thioredoxin-like_sf"/>
</dbReference>
<evidence type="ECO:0000313" key="2">
    <source>
        <dbReference type="EMBL" id="TNJ30719.1"/>
    </source>
</evidence>
<keyword evidence="3" id="KW-1185">Reference proteome</keyword>